<dbReference type="KEGG" id="cvt:B843_04930"/>
<keyword evidence="3" id="KW-1133">Transmembrane helix</keyword>
<keyword evidence="3" id="KW-0812">Transmembrane</keyword>
<dbReference type="Proteomes" id="UP000019222">
    <property type="component" value="Chromosome"/>
</dbReference>
<keyword evidence="1" id="KW-0175">Coiled coil</keyword>
<dbReference type="InterPro" id="IPR007060">
    <property type="entry name" value="FtsL/DivIC"/>
</dbReference>
<feature type="region of interest" description="Disordered" evidence="2">
    <location>
        <begin position="145"/>
        <end position="168"/>
    </location>
</feature>
<dbReference type="RefSeq" id="WP_025252411.1">
    <property type="nucleotide sequence ID" value="NZ_CP004353.1"/>
</dbReference>
<evidence type="ECO:0000256" key="1">
    <source>
        <dbReference type="SAM" id="Coils"/>
    </source>
</evidence>
<evidence type="ECO:0008006" key="6">
    <source>
        <dbReference type="Google" id="ProtNLM"/>
    </source>
</evidence>
<evidence type="ECO:0000256" key="3">
    <source>
        <dbReference type="SAM" id="Phobius"/>
    </source>
</evidence>
<dbReference type="HOGENOM" id="CLU_085342_2_1_11"/>
<feature type="coiled-coil region" evidence="1">
    <location>
        <begin position="53"/>
        <end position="80"/>
    </location>
</feature>
<dbReference type="EMBL" id="CP004353">
    <property type="protein sequence ID" value="AHI22375.1"/>
    <property type="molecule type" value="Genomic_DNA"/>
</dbReference>
<evidence type="ECO:0000256" key="2">
    <source>
        <dbReference type="SAM" id="MobiDB-lite"/>
    </source>
</evidence>
<dbReference type="eggNOG" id="COG2919">
    <property type="taxonomic scope" value="Bacteria"/>
</dbReference>
<feature type="transmembrane region" description="Helical" evidence="3">
    <location>
        <begin position="32"/>
        <end position="54"/>
    </location>
</feature>
<keyword evidence="3" id="KW-0472">Membrane</keyword>
<sequence>MAKKSVPVANRTTAKRTVRVAVPRVRLSGRELAIVGIVLVVVIAIVGTPLRNYLQQRSEIQRLSAAISEKEAEKDRLQSEIDKYNSPAYVKEQARERLGVIDPGEVAYRVLGRSTESSSADSSVQDQASTKPWYETLWDSVSVAEITPQEMPSADSTNNLPIVPTPTP</sequence>
<proteinExistence type="predicted"/>
<gene>
    <name evidence="4" type="ORF">B843_04930</name>
</gene>
<protein>
    <recommendedName>
        <fullName evidence="6">Septum formation initiator</fullName>
    </recommendedName>
</protein>
<dbReference type="Pfam" id="PF04977">
    <property type="entry name" value="DivIC"/>
    <property type="match status" value="1"/>
</dbReference>
<evidence type="ECO:0000313" key="5">
    <source>
        <dbReference type="Proteomes" id="UP000019222"/>
    </source>
</evidence>
<dbReference type="PATRIC" id="fig|1224164.3.peg.982"/>
<dbReference type="AlphaFoldDB" id="W5Y0I5"/>
<reference evidence="4 5" key="1">
    <citation type="submission" date="2013-02" db="EMBL/GenBank/DDBJ databases">
        <title>The complete genome sequence of Corynebacterium vitaeruminis DSM 20294.</title>
        <authorList>
            <person name="Ruckert C."/>
            <person name="Albersmeier A."/>
            <person name="Kalinowski J."/>
        </authorList>
    </citation>
    <scope>NUCLEOTIDE SEQUENCE [LARGE SCALE GENOMIC DNA]</scope>
    <source>
        <strain evidence="5">ATCC 10234</strain>
    </source>
</reference>
<accession>W5Y0I5</accession>
<dbReference type="STRING" id="1224164.B843_04930"/>
<keyword evidence="5" id="KW-1185">Reference proteome</keyword>
<evidence type="ECO:0000313" key="4">
    <source>
        <dbReference type="EMBL" id="AHI22375.1"/>
    </source>
</evidence>
<name>W5Y0I5_9CORY</name>
<organism evidence="4 5">
    <name type="scientific">Corynebacterium vitaeruminis DSM 20294</name>
    <dbReference type="NCBI Taxonomy" id="1224164"/>
    <lineage>
        <taxon>Bacteria</taxon>
        <taxon>Bacillati</taxon>
        <taxon>Actinomycetota</taxon>
        <taxon>Actinomycetes</taxon>
        <taxon>Mycobacteriales</taxon>
        <taxon>Corynebacteriaceae</taxon>
        <taxon>Corynebacterium</taxon>
    </lineage>
</organism>